<reference evidence="2 3" key="1">
    <citation type="submission" date="2024-08" db="EMBL/GenBank/DDBJ databases">
        <title>Draft Genome Sequence of Legionella lytica strain DSB2004, Isolated From a Fire Sprinkler System.</title>
        <authorList>
            <person name="Everhart A.D."/>
            <person name="Kidane D.T."/>
            <person name="Farone A.L."/>
            <person name="Farone M.B."/>
        </authorList>
    </citation>
    <scope>NUCLEOTIDE SEQUENCE [LARGE SCALE GENOMIC DNA]</scope>
    <source>
        <strain evidence="2 3">DSB2004</strain>
    </source>
</reference>
<gene>
    <name evidence="2" type="ORF">ACD661_13940</name>
</gene>
<feature type="region of interest" description="Disordered" evidence="1">
    <location>
        <begin position="543"/>
        <end position="579"/>
    </location>
</feature>
<accession>A0ABW8DAC8</accession>
<name>A0ABW8DAC8_9GAMM</name>
<dbReference type="EMBL" id="JBGORX010000008">
    <property type="protein sequence ID" value="MFJ1269661.1"/>
    <property type="molecule type" value="Genomic_DNA"/>
</dbReference>
<evidence type="ECO:0000256" key="1">
    <source>
        <dbReference type="SAM" id="MobiDB-lite"/>
    </source>
</evidence>
<evidence type="ECO:0000313" key="2">
    <source>
        <dbReference type="EMBL" id="MFJ1269661.1"/>
    </source>
</evidence>
<organism evidence="2 3">
    <name type="scientific">Legionella lytica</name>
    <dbReference type="NCBI Taxonomy" id="96232"/>
    <lineage>
        <taxon>Bacteria</taxon>
        <taxon>Pseudomonadati</taxon>
        <taxon>Pseudomonadota</taxon>
        <taxon>Gammaproteobacteria</taxon>
        <taxon>Legionellales</taxon>
        <taxon>Legionellaceae</taxon>
        <taxon>Legionella</taxon>
    </lineage>
</organism>
<sequence>MGWWNTIVNGAQVAKDTITDTVKWVWDWTYTPTVKVTTFAVNVVFSTLEQAQALKTSVPALNSEQSYKIIRAATNIAVYQIMPLIAVNMVNSSLQTAVKTGREQEEEANLLFNAMVIPAATAIDWAVWAWTTQRSSHMLAQTLAIDTMGAAAFNTTKPKPKTPNKELTPCEKEHCNLKRKVKGSLREFFVLFLNDLLTGGVSYLPYAGEIVALILKTGFSGDLITRGANLDLCERHRASAERSKIWSLGIAYMVTEMLLDKALESTVGIPSYAVHRTMRHMLMLLFINNATHMKIDYVAPGKYELLDPVVTYGKATGFLADVIISGSKAEIARLFQPQPNKKPFISVPDILKRLTAILNSDLERLDKPKPSHLKIVAKRIAPSIYYDSKAAINDPVIRIFWPDMHELGLDIIDIVKMAGIPVANLTQSHIPLVAATIRKAVPELLYQRYGISPKVTKFLISLCSDEDFWKFVQALQQWLQRHDLREATPLATASDSQLSALHEPRETPPPLTKQKSDNQPLRALTTDAPPLVDLKISSGQSQRELNLFAPHRRPITKRETDPEPSTSMSLNKVLQSDYF</sequence>
<protein>
    <submittedName>
        <fullName evidence="2">Uncharacterized protein</fullName>
    </submittedName>
</protein>
<feature type="compositionally biased region" description="Polar residues" evidence="1">
    <location>
        <begin position="563"/>
        <end position="579"/>
    </location>
</feature>
<proteinExistence type="predicted"/>
<dbReference type="RefSeq" id="WP_400188477.1">
    <property type="nucleotide sequence ID" value="NZ_JBGORX010000008.1"/>
</dbReference>
<evidence type="ECO:0000313" key="3">
    <source>
        <dbReference type="Proteomes" id="UP001615550"/>
    </source>
</evidence>
<dbReference type="Proteomes" id="UP001615550">
    <property type="component" value="Unassembled WGS sequence"/>
</dbReference>
<feature type="region of interest" description="Disordered" evidence="1">
    <location>
        <begin position="492"/>
        <end position="527"/>
    </location>
</feature>
<keyword evidence="3" id="KW-1185">Reference proteome</keyword>
<comment type="caution">
    <text evidence="2">The sequence shown here is derived from an EMBL/GenBank/DDBJ whole genome shotgun (WGS) entry which is preliminary data.</text>
</comment>